<feature type="compositionally biased region" description="Gly residues" evidence="1">
    <location>
        <begin position="88"/>
        <end position="113"/>
    </location>
</feature>
<dbReference type="InterPro" id="IPR037401">
    <property type="entry name" value="SnoaL-like"/>
</dbReference>
<dbReference type="Pfam" id="PF12680">
    <property type="entry name" value="SnoaL_2"/>
    <property type="match status" value="1"/>
</dbReference>
<evidence type="ECO:0000259" key="4">
    <source>
        <dbReference type="Pfam" id="PF12680"/>
    </source>
</evidence>
<feature type="chain" id="PRO_5044854072" description="SnoaL-like domain-containing protein" evidence="3">
    <location>
        <begin position="25"/>
        <end position="776"/>
    </location>
</feature>
<evidence type="ECO:0000256" key="3">
    <source>
        <dbReference type="SAM" id="SignalP"/>
    </source>
</evidence>
<evidence type="ECO:0000313" key="6">
    <source>
        <dbReference type="Proteomes" id="UP001530293"/>
    </source>
</evidence>
<evidence type="ECO:0000256" key="1">
    <source>
        <dbReference type="SAM" id="MobiDB-lite"/>
    </source>
</evidence>
<evidence type="ECO:0000313" key="5">
    <source>
        <dbReference type="EMBL" id="KAL3771522.1"/>
    </source>
</evidence>
<dbReference type="Gene3D" id="3.10.450.50">
    <property type="match status" value="1"/>
</dbReference>
<dbReference type="PANTHER" id="PTHR36367">
    <property type="entry name" value="TRANSMEMBRANE PROTEIN"/>
    <property type="match status" value="1"/>
</dbReference>
<evidence type="ECO:0000256" key="2">
    <source>
        <dbReference type="SAM" id="Phobius"/>
    </source>
</evidence>
<dbReference type="EMBL" id="JALLBG020000023">
    <property type="protein sequence ID" value="KAL3771522.1"/>
    <property type="molecule type" value="Genomic_DNA"/>
</dbReference>
<reference evidence="5 6" key="1">
    <citation type="submission" date="2024-10" db="EMBL/GenBank/DDBJ databases">
        <title>Updated reference genomes for cyclostephanoid diatoms.</title>
        <authorList>
            <person name="Roberts W.R."/>
            <person name="Alverson A.J."/>
        </authorList>
    </citation>
    <scope>NUCLEOTIDE SEQUENCE [LARGE SCALE GENOMIC DNA]</scope>
    <source>
        <strain evidence="5 6">AJA232-27</strain>
    </source>
</reference>
<feature type="transmembrane region" description="Helical" evidence="2">
    <location>
        <begin position="626"/>
        <end position="643"/>
    </location>
</feature>
<dbReference type="PANTHER" id="PTHR36367:SF2">
    <property type="entry name" value="TRANSMEMBRANE PROTEIN"/>
    <property type="match status" value="1"/>
</dbReference>
<gene>
    <name evidence="5" type="ORF">ACHAWU_003697</name>
</gene>
<protein>
    <recommendedName>
        <fullName evidence="4">SnoaL-like domain-containing protein</fullName>
    </recommendedName>
</protein>
<name>A0ABD3N678_9STRA</name>
<dbReference type="AlphaFoldDB" id="A0ABD3N678"/>
<accession>A0ABD3N678</accession>
<dbReference type="InterPro" id="IPR032710">
    <property type="entry name" value="NTF2-like_dom_sf"/>
</dbReference>
<sequence length="776" mass="87159">MLLLTKSLAPLLLLATASHGYSSAARQSWHRLLTSPTTPTSTTSLRAGLRDLVGPYDNDEYGAASGPYIPPSIRDERNSVLRNDRSFGSGGYASGGTGGFGGTSGGGGGGGFGRRNSPGFIGFRGDRNYPAYDVVIDTPVRGGGGRSSSTRRNARIFDNVDFDDLPGSSTRRINNQLYNENGLARSTSSDPYDRGLNSDFINTNGSPQRRSSRGRDSEYFDDFDAPRRGGFRGRGANVPQIYRRDLIDDGILDGRSFNQLTAVEQYFEAWNRRNIPLALSCFDDDVYYDDTQFSEPFEGKDKLANHLLYVAECLPDSFYFVVDELSVGRSQRSGRRRDRPTSPTFQLGRNRVALATRRAANAPSISIGALWHVENEFGPLPFARGCSFFKVDPNTNLIVEAYDFPEPAVIKTGSTGLKVFGLASKLTTEPKRLLPFFVWLAYVYIVFFSNGILPGKDIFHADAKTWKEIQDLSFNFLFIAPITHMPTAAKVNPVLEGIFNGLLAWSFLFAGFLSDERSGLGPYGKDSRYYERLMQNQEQVLDNGIVLIPPVNLTKKNLIPMVPTIVGMQFLTSAFMLPYLFARTTERSSTQSFDIRRYEQNLPRRIRPLYKEELDRPALVLGEWKGLGVLLASIGLFALYWGVAGRPEDFGPPIWVSDKRMVEFMKILDSDRVASSFLVDFWVYGIFQGWLVDDDWKRRGRSMEEEKFLRNVAKFIPFFGLASYLIFRPQYPSSKEAFDYEAFFNARGSRRGGFSRRLNDGGGGRFDDRDDRRNRF</sequence>
<feature type="transmembrane region" description="Helical" evidence="2">
    <location>
        <begin position="494"/>
        <end position="513"/>
    </location>
</feature>
<proteinExistence type="predicted"/>
<feature type="region of interest" description="Disordered" evidence="1">
    <location>
        <begin position="85"/>
        <end position="113"/>
    </location>
</feature>
<keyword evidence="6" id="KW-1185">Reference proteome</keyword>
<feature type="transmembrane region" description="Helical" evidence="2">
    <location>
        <begin position="558"/>
        <end position="582"/>
    </location>
</feature>
<keyword evidence="3" id="KW-0732">Signal</keyword>
<feature type="transmembrane region" description="Helical" evidence="2">
    <location>
        <begin position="673"/>
        <end position="692"/>
    </location>
</feature>
<feature type="domain" description="SnoaL-like" evidence="4">
    <location>
        <begin position="263"/>
        <end position="318"/>
    </location>
</feature>
<organism evidence="5 6">
    <name type="scientific">Discostella pseudostelligera</name>
    <dbReference type="NCBI Taxonomy" id="259834"/>
    <lineage>
        <taxon>Eukaryota</taxon>
        <taxon>Sar</taxon>
        <taxon>Stramenopiles</taxon>
        <taxon>Ochrophyta</taxon>
        <taxon>Bacillariophyta</taxon>
        <taxon>Coscinodiscophyceae</taxon>
        <taxon>Thalassiosirophycidae</taxon>
        <taxon>Stephanodiscales</taxon>
        <taxon>Stephanodiscaceae</taxon>
        <taxon>Discostella</taxon>
    </lineage>
</organism>
<feature type="transmembrane region" description="Helical" evidence="2">
    <location>
        <begin position="433"/>
        <end position="453"/>
    </location>
</feature>
<keyword evidence="2" id="KW-1133">Transmembrane helix</keyword>
<feature type="region of interest" description="Disordered" evidence="1">
    <location>
        <begin position="179"/>
        <end position="224"/>
    </location>
</feature>
<dbReference type="SUPFAM" id="SSF54427">
    <property type="entry name" value="NTF2-like"/>
    <property type="match status" value="1"/>
</dbReference>
<feature type="signal peptide" evidence="3">
    <location>
        <begin position="1"/>
        <end position="24"/>
    </location>
</feature>
<dbReference type="Proteomes" id="UP001530293">
    <property type="component" value="Unassembled WGS sequence"/>
</dbReference>
<keyword evidence="2" id="KW-0812">Transmembrane</keyword>
<feature type="compositionally biased region" description="Polar residues" evidence="1">
    <location>
        <begin position="199"/>
        <end position="209"/>
    </location>
</feature>
<feature type="compositionally biased region" description="Polar residues" evidence="1">
    <location>
        <begin position="179"/>
        <end position="190"/>
    </location>
</feature>
<keyword evidence="2" id="KW-0472">Membrane</keyword>
<comment type="caution">
    <text evidence="5">The sequence shown here is derived from an EMBL/GenBank/DDBJ whole genome shotgun (WGS) entry which is preliminary data.</text>
</comment>